<dbReference type="EMBL" id="JAWIIV010000005">
    <property type="protein sequence ID" value="MEC4719151.1"/>
    <property type="molecule type" value="Genomic_DNA"/>
</dbReference>
<evidence type="ECO:0000313" key="12">
    <source>
        <dbReference type="Proteomes" id="UP001352263"/>
    </source>
</evidence>
<accession>A0ABU6J6W2</accession>
<evidence type="ECO:0000256" key="1">
    <source>
        <dbReference type="ARBA" id="ARBA00004167"/>
    </source>
</evidence>
<evidence type="ECO:0000256" key="4">
    <source>
        <dbReference type="ARBA" id="ARBA00022692"/>
    </source>
</evidence>
<protein>
    <recommendedName>
        <fullName evidence="8">Regulator of SigK</fullName>
    </recommendedName>
    <alternativeName>
        <fullName evidence="7">Sigma-K anti-sigma factor RskA</fullName>
    </alternativeName>
</protein>
<comment type="subcellular location">
    <subcellularLocation>
        <location evidence="2">Cell membrane</location>
    </subcellularLocation>
    <subcellularLocation>
        <location evidence="1">Membrane</location>
        <topology evidence="1">Single-pass membrane protein</topology>
    </subcellularLocation>
</comment>
<keyword evidence="5 9" id="KW-1133">Transmembrane helix</keyword>
<dbReference type="InterPro" id="IPR051474">
    <property type="entry name" value="Anti-sigma-K/W_factor"/>
</dbReference>
<dbReference type="RefSeq" id="WP_326505869.1">
    <property type="nucleotide sequence ID" value="NZ_JAWIIV010000005.1"/>
</dbReference>
<keyword evidence="6 9" id="KW-0472">Membrane</keyword>
<name>A0ABU6J6W2_9BURK</name>
<dbReference type="InterPro" id="IPR018764">
    <property type="entry name" value="RskA_C"/>
</dbReference>
<organism evidence="11 12">
    <name type="scientific">Noviherbaspirillum album</name>
    <dbReference type="NCBI Taxonomy" id="3080276"/>
    <lineage>
        <taxon>Bacteria</taxon>
        <taxon>Pseudomonadati</taxon>
        <taxon>Pseudomonadota</taxon>
        <taxon>Betaproteobacteria</taxon>
        <taxon>Burkholderiales</taxon>
        <taxon>Oxalobacteraceae</taxon>
        <taxon>Noviherbaspirillum</taxon>
    </lineage>
</organism>
<dbReference type="PANTHER" id="PTHR37461">
    <property type="entry name" value="ANTI-SIGMA-K FACTOR RSKA"/>
    <property type="match status" value="1"/>
</dbReference>
<evidence type="ECO:0000256" key="9">
    <source>
        <dbReference type="SAM" id="Phobius"/>
    </source>
</evidence>
<dbReference type="Pfam" id="PF10099">
    <property type="entry name" value="RskA_C"/>
    <property type="match status" value="1"/>
</dbReference>
<dbReference type="InterPro" id="IPR041916">
    <property type="entry name" value="Anti_sigma_zinc_sf"/>
</dbReference>
<keyword evidence="4 9" id="KW-0812">Transmembrane</keyword>
<evidence type="ECO:0000256" key="6">
    <source>
        <dbReference type="ARBA" id="ARBA00023136"/>
    </source>
</evidence>
<keyword evidence="12" id="KW-1185">Reference proteome</keyword>
<keyword evidence="3" id="KW-1003">Cell membrane</keyword>
<dbReference type="Proteomes" id="UP001352263">
    <property type="component" value="Unassembled WGS sequence"/>
</dbReference>
<evidence type="ECO:0000256" key="8">
    <source>
        <dbReference type="ARBA" id="ARBA00030803"/>
    </source>
</evidence>
<evidence type="ECO:0000256" key="3">
    <source>
        <dbReference type="ARBA" id="ARBA00022475"/>
    </source>
</evidence>
<gene>
    <name evidence="11" type="ORF">RY831_08325</name>
</gene>
<dbReference type="Gene3D" id="1.10.10.1320">
    <property type="entry name" value="Anti-sigma factor, zinc-finger domain"/>
    <property type="match status" value="1"/>
</dbReference>
<evidence type="ECO:0000256" key="7">
    <source>
        <dbReference type="ARBA" id="ARBA00029829"/>
    </source>
</evidence>
<sequence length="243" mass="26463">MNLRHLQNNEPLRDMLAAQYVLGTLRGGARRRFERWLEDDATLRQAVAQWQGRLHPMAEFAPAAQPSPAVWTAIEKQLDLRSAPINQSRKSFWLGLREDLGFWRGLGMASTALATILATVLLIRAPELAAPAANYVATLADEKAQTVMVITGDARRRQLTVKVVTQQQVAADRSLELWALPKEGAPRSLGLVAANGTVTLPLPENATPESTPVLAISLEPKGGSPNPNAPSGPVIYKGTWVRI</sequence>
<reference evidence="11 12" key="1">
    <citation type="submission" date="2023-10" db="EMBL/GenBank/DDBJ databases">
        <title>Noviherbaspirillum sp. CPCC 100848 genome assembly.</title>
        <authorList>
            <person name="Li X.Y."/>
            <person name="Fang X.M."/>
        </authorList>
    </citation>
    <scope>NUCLEOTIDE SEQUENCE [LARGE SCALE GENOMIC DNA]</scope>
    <source>
        <strain evidence="11 12">CPCC 100848</strain>
    </source>
</reference>
<proteinExistence type="predicted"/>
<feature type="transmembrane region" description="Helical" evidence="9">
    <location>
        <begin position="102"/>
        <end position="123"/>
    </location>
</feature>
<dbReference type="PANTHER" id="PTHR37461:SF1">
    <property type="entry name" value="ANTI-SIGMA-K FACTOR RSKA"/>
    <property type="match status" value="1"/>
</dbReference>
<feature type="domain" description="Anti-sigma K factor RskA C-terminal" evidence="10">
    <location>
        <begin position="111"/>
        <end position="234"/>
    </location>
</feature>
<comment type="caution">
    <text evidence="11">The sequence shown here is derived from an EMBL/GenBank/DDBJ whole genome shotgun (WGS) entry which is preliminary data.</text>
</comment>
<evidence type="ECO:0000259" key="10">
    <source>
        <dbReference type="Pfam" id="PF10099"/>
    </source>
</evidence>
<evidence type="ECO:0000256" key="2">
    <source>
        <dbReference type="ARBA" id="ARBA00004236"/>
    </source>
</evidence>
<evidence type="ECO:0000313" key="11">
    <source>
        <dbReference type="EMBL" id="MEC4719151.1"/>
    </source>
</evidence>
<evidence type="ECO:0000256" key="5">
    <source>
        <dbReference type="ARBA" id="ARBA00022989"/>
    </source>
</evidence>